<protein>
    <recommendedName>
        <fullName evidence="8">Xrn1 N-terminal domain-containing protein</fullName>
    </recommendedName>
</protein>
<dbReference type="EMBL" id="MN739271">
    <property type="protein sequence ID" value="QHS96586.1"/>
    <property type="molecule type" value="Genomic_DNA"/>
</dbReference>
<organism evidence="7">
    <name type="scientific">viral metagenome</name>
    <dbReference type="NCBI Taxonomy" id="1070528"/>
    <lineage>
        <taxon>unclassified sequences</taxon>
        <taxon>metagenomes</taxon>
        <taxon>organismal metagenomes</taxon>
    </lineage>
</organism>
<dbReference type="InterPro" id="IPR004859">
    <property type="entry name" value="Xrn1_N"/>
</dbReference>
<accession>A0A6C0BWI4</accession>
<evidence type="ECO:0000259" key="5">
    <source>
        <dbReference type="Pfam" id="PF03159"/>
    </source>
</evidence>
<evidence type="ECO:0000256" key="3">
    <source>
        <dbReference type="ARBA" id="ARBA00022839"/>
    </source>
</evidence>
<dbReference type="GO" id="GO:0003723">
    <property type="term" value="F:RNA binding"/>
    <property type="evidence" value="ECO:0007669"/>
    <property type="project" value="TreeGrafter"/>
</dbReference>
<evidence type="ECO:0000259" key="6">
    <source>
        <dbReference type="Pfam" id="PF17846"/>
    </source>
</evidence>
<dbReference type="Gene3D" id="3.40.50.12390">
    <property type="match status" value="1"/>
</dbReference>
<reference evidence="7" key="1">
    <citation type="journal article" date="2020" name="Nature">
        <title>Giant virus diversity and host interactions through global metagenomics.</title>
        <authorList>
            <person name="Schulz F."/>
            <person name="Roux S."/>
            <person name="Paez-Espino D."/>
            <person name="Jungbluth S."/>
            <person name="Walsh D.A."/>
            <person name="Denef V.J."/>
            <person name="McMahon K.D."/>
            <person name="Konstantinidis K.T."/>
            <person name="Eloe-Fadrosh E.A."/>
            <person name="Kyrpides N.C."/>
            <person name="Woyke T."/>
        </authorList>
    </citation>
    <scope>NUCLEOTIDE SEQUENCE</scope>
    <source>
        <strain evidence="7">GVMAG-M-3300020166-18</strain>
    </source>
</reference>
<feature type="domain" description="Xrn1 helical" evidence="6">
    <location>
        <begin position="353"/>
        <end position="459"/>
    </location>
</feature>
<dbReference type="GO" id="GO:0005634">
    <property type="term" value="C:nucleus"/>
    <property type="evidence" value="ECO:0007669"/>
    <property type="project" value="TreeGrafter"/>
</dbReference>
<evidence type="ECO:0008006" key="8">
    <source>
        <dbReference type="Google" id="ProtNLM"/>
    </source>
</evidence>
<sequence length="507" mass="59801">MGIPCFYSYIVKNHGSIIKTLKNVPCDNLYIDGNSIIYDSYNDLEPSENFEDELIQQIIMRLNALINKVHPRSRCYIAFDGVAPLAKMKQQRVRRFKSEYERDIRSGLGLSNPTKWNTNAITPGTLFMKKLSDNLKDYYIESSHIVVSSSEQPGEGEHKIFALVRNNIDYHLKTITCIYGLDADLIMLSLNHSQNCDHIVLYRETPQFIKQIDSSLDPAKDYVLDIKHLGKAIGDDFGDVDRISDYVFMCFILGNDFIPHTPSINIRTNGINVLMAVYNDIIVRQKRYLIRDGTIHWGNFKLFIEGLKQDELSRIKEEYSKRRNYKLNKTSLDDKVLFLPLLDKREEQMINPYESFWQDRYYNHLNDIDRNNDNVLKTLCINYLEGLEWTMCYYTHGCNNWYWKYNYLYAPLLSDLYRFIPSFNITLVSNNIKLPVSPYTQLAYVLPRSSHHLIPEKIRTYLDTNYRHYYDSGVIKWAFFKYFWESVVQFDQLNIEQFNIEINNKII</sequence>
<evidence type="ECO:0000313" key="7">
    <source>
        <dbReference type="EMBL" id="QHS96586.1"/>
    </source>
</evidence>
<keyword evidence="3" id="KW-0269">Exonuclease</keyword>
<name>A0A6C0BWI4_9ZZZZ</name>
<evidence type="ECO:0000256" key="2">
    <source>
        <dbReference type="ARBA" id="ARBA00022801"/>
    </source>
</evidence>
<keyword evidence="1" id="KW-0540">Nuclease</keyword>
<dbReference type="Pfam" id="PF17846">
    <property type="entry name" value="XRN_M"/>
    <property type="match status" value="2"/>
</dbReference>
<dbReference type="InterPro" id="IPR027073">
    <property type="entry name" value="5_3_exoribonuclease"/>
</dbReference>
<dbReference type="PANTHER" id="PTHR12341">
    <property type="entry name" value="5'-&gt;3' EXORIBONUCLEASE"/>
    <property type="match status" value="1"/>
</dbReference>
<feature type="domain" description="Xrn1 helical" evidence="6">
    <location>
        <begin position="240"/>
        <end position="328"/>
    </location>
</feature>
<dbReference type="Pfam" id="PF03159">
    <property type="entry name" value="XRN_N"/>
    <property type="match status" value="1"/>
</dbReference>
<dbReference type="AlphaFoldDB" id="A0A6C0BWI4"/>
<evidence type="ECO:0000256" key="1">
    <source>
        <dbReference type="ARBA" id="ARBA00022722"/>
    </source>
</evidence>
<keyword evidence="2" id="KW-0378">Hydrolase</keyword>
<dbReference type="GO" id="GO:0000956">
    <property type="term" value="P:nuclear-transcribed mRNA catabolic process"/>
    <property type="evidence" value="ECO:0007669"/>
    <property type="project" value="TreeGrafter"/>
</dbReference>
<feature type="domain" description="Xrn1 N-terminal" evidence="5">
    <location>
        <begin position="1"/>
        <end position="203"/>
    </location>
</feature>
<proteinExistence type="inferred from homology"/>
<evidence type="ECO:0000256" key="4">
    <source>
        <dbReference type="ARBA" id="ARBA00038299"/>
    </source>
</evidence>
<dbReference type="GO" id="GO:0004534">
    <property type="term" value="F:5'-3' RNA exonuclease activity"/>
    <property type="evidence" value="ECO:0007669"/>
    <property type="project" value="TreeGrafter"/>
</dbReference>
<dbReference type="PANTHER" id="PTHR12341:SF7">
    <property type="entry name" value="5'-3' EXORIBONUCLEASE 1"/>
    <property type="match status" value="1"/>
</dbReference>
<comment type="similarity">
    <text evidence="4">Belongs to the 5'-3' exonuclease family.</text>
</comment>
<dbReference type="InterPro" id="IPR041412">
    <property type="entry name" value="Xrn1_helical"/>
</dbReference>